<organism evidence="2 3">
    <name type="scientific">Enterobacter asburiae</name>
    <dbReference type="NCBI Taxonomy" id="61645"/>
    <lineage>
        <taxon>Bacteria</taxon>
        <taxon>Pseudomonadati</taxon>
        <taxon>Pseudomonadota</taxon>
        <taxon>Gammaproteobacteria</taxon>
        <taxon>Enterobacterales</taxon>
        <taxon>Enterobacteriaceae</taxon>
        <taxon>Enterobacter</taxon>
        <taxon>Enterobacter cloacae complex</taxon>
    </lineage>
</organism>
<evidence type="ECO:0000259" key="1">
    <source>
        <dbReference type="Pfam" id="PF06761"/>
    </source>
</evidence>
<dbReference type="Pfam" id="PF06761">
    <property type="entry name" value="IcmF-related"/>
    <property type="match status" value="1"/>
</dbReference>
<evidence type="ECO:0000313" key="3">
    <source>
        <dbReference type="Proteomes" id="UP000255163"/>
    </source>
</evidence>
<name>A0A376FCQ1_ENTAS</name>
<accession>A0A376FCQ1</accession>
<protein>
    <submittedName>
        <fullName evidence="2">Type VI secretion system protein ImpL</fullName>
    </submittedName>
</protein>
<dbReference type="InterPro" id="IPR009612">
    <property type="entry name" value="IcmF-rel"/>
</dbReference>
<feature type="domain" description="IcmF-related" evidence="1">
    <location>
        <begin position="5"/>
        <end position="71"/>
    </location>
</feature>
<reference evidence="2 3" key="1">
    <citation type="submission" date="2018-06" db="EMBL/GenBank/DDBJ databases">
        <authorList>
            <consortium name="Pathogen Informatics"/>
            <person name="Doyle S."/>
        </authorList>
    </citation>
    <scope>NUCLEOTIDE SEQUENCE [LARGE SCALE GENOMIC DNA]</scope>
    <source>
        <strain evidence="2 3">NCTC12123</strain>
    </source>
</reference>
<dbReference type="InterPro" id="IPR053156">
    <property type="entry name" value="T6SS_TssM-like"/>
</dbReference>
<dbReference type="PANTHER" id="PTHR36153">
    <property type="entry name" value="INNER MEMBRANE PROTEIN-RELATED"/>
    <property type="match status" value="1"/>
</dbReference>
<evidence type="ECO:0000313" key="2">
    <source>
        <dbReference type="EMBL" id="STD21118.1"/>
    </source>
</evidence>
<dbReference type="AlphaFoldDB" id="A0A376FCQ1"/>
<proteinExistence type="predicted"/>
<dbReference type="EMBL" id="UFYI01000007">
    <property type="protein sequence ID" value="STD21118.1"/>
    <property type="molecule type" value="Genomic_DNA"/>
</dbReference>
<gene>
    <name evidence="2" type="primary">impL_2</name>
    <name evidence="2" type="ORF">NCTC12123_02518</name>
</gene>
<sequence length="86" mass="9521">MLGAATAQEDKQQIDNAVRQLYMRDFIANWDRFLADIQLNNSADLSQRINTARLLSGANSPLRRLVQNLSQVLTLVTQCASAGRCG</sequence>
<dbReference type="PANTHER" id="PTHR36153:SF1">
    <property type="entry name" value="TYPE VI SECRETION SYSTEM COMPONENT TSSM1"/>
    <property type="match status" value="1"/>
</dbReference>
<dbReference type="Proteomes" id="UP000255163">
    <property type="component" value="Unassembled WGS sequence"/>
</dbReference>